<dbReference type="AlphaFoldDB" id="A0A848FED7"/>
<dbReference type="InterPro" id="IPR006015">
    <property type="entry name" value="Universal_stress_UspA"/>
</dbReference>
<dbReference type="Pfam" id="PF00582">
    <property type="entry name" value="Usp"/>
    <property type="match status" value="1"/>
</dbReference>
<evidence type="ECO:0000313" key="3">
    <source>
        <dbReference type="EMBL" id="NML17662.1"/>
    </source>
</evidence>
<accession>A0A848FED7</accession>
<proteinExistence type="inferred from homology"/>
<keyword evidence="4" id="KW-1185">Reference proteome</keyword>
<dbReference type="SUPFAM" id="SSF52402">
    <property type="entry name" value="Adenine nucleotide alpha hydrolases-like"/>
    <property type="match status" value="2"/>
</dbReference>
<dbReference type="RefSeq" id="WP_169162561.1">
    <property type="nucleotide sequence ID" value="NZ_JABBFW010000020.1"/>
</dbReference>
<feature type="domain" description="UspA" evidence="2">
    <location>
        <begin position="227"/>
        <end position="278"/>
    </location>
</feature>
<organism evidence="3 4">
    <name type="scientific">Azohydromonas caseinilytica</name>
    <dbReference type="NCBI Taxonomy" id="2728836"/>
    <lineage>
        <taxon>Bacteria</taxon>
        <taxon>Pseudomonadati</taxon>
        <taxon>Pseudomonadota</taxon>
        <taxon>Betaproteobacteria</taxon>
        <taxon>Burkholderiales</taxon>
        <taxon>Sphaerotilaceae</taxon>
        <taxon>Azohydromonas</taxon>
    </lineage>
</organism>
<dbReference type="PANTHER" id="PTHR46268">
    <property type="entry name" value="STRESS RESPONSE PROTEIN NHAX"/>
    <property type="match status" value="1"/>
</dbReference>
<protein>
    <submittedName>
        <fullName evidence="3">Universal stress protein</fullName>
    </submittedName>
</protein>
<dbReference type="Proteomes" id="UP000574067">
    <property type="component" value="Unassembled WGS sequence"/>
</dbReference>
<gene>
    <name evidence="3" type="ORF">HHL10_22075</name>
</gene>
<sequence length="279" mass="29414">MEELRSVLVHIDGGSHAAARLTLARALAARFEARLSALFAVAPHFVPVPVPVPGLGLPAAPLLDEIDPAARRRARACFDRLAGASGWPLQWEEVVNGDPVAAFARHGLHADLMVLGRHDPQDAAARDVPRDFAESVLLASGTPAIVTPRGDAGFGEAACILVAWRPTREAANALKGALPLLQRAQEVHLVNWSEDAATQGECLDAVSEFLRLHAVEGIARHEGPAPANTGEALLVLAEGLGADLLVMGCYGHTRARELVLGGASRTVLHEAPLPVLMAH</sequence>
<dbReference type="Gene3D" id="3.40.50.12370">
    <property type="match status" value="1"/>
</dbReference>
<evidence type="ECO:0000313" key="4">
    <source>
        <dbReference type="Proteomes" id="UP000574067"/>
    </source>
</evidence>
<dbReference type="CDD" id="cd00293">
    <property type="entry name" value="USP-like"/>
    <property type="match status" value="1"/>
</dbReference>
<reference evidence="3 4" key="1">
    <citation type="submission" date="2020-04" db="EMBL/GenBank/DDBJ databases">
        <title>Azohydromonas sp. isolated from soil.</title>
        <authorList>
            <person name="Dahal R.H."/>
        </authorList>
    </citation>
    <scope>NUCLEOTIDE SEQUENCE [LARGE SCALE GENOMIC DNA]</scope>
    <source>
        <strain evidence="3 4">G-1-1-14</strain>
    </source>
</reference>
<dbReference type="EMBL" id="JABBFW010000020">
    <property type="protein sequence ID" value="NML17662.1"/>
    <property type="molecule type" value="Genomic_DNA"/>
</dbReference>
<dbReference type="InterPro" id="IPR006016">
    <property type="entry name" value="UspA"/>
</dbReference>
<dbReference type="PANTHER" id="PTHR46268:SF15">
    <property type="entry name" value="UNIVERSAL STRESS PROTEIN HP_0031"/>
    <property type="match status" value="1"/>
</dbReference>
<dbReference type="PRINTS" id="PR01438">
    <property type="entry name" value="UNVRSLSTRESS"/>
</dbReference>
<evidence type="ECO:0000259" key="2">
    <source>
        <dbReference type="Pfam" id="PF00582"/>
    </source>
</evidence>
<comment type="similarity">
    <text evidence="1">Belongs to the universal stress protein A family.</text>
</comment>
<comment type="caution">
    <text evidence="3">The sequence shown here is derived from an EMBL/GenBank/DDBJ whole genome shotgun (WGS) entry which is preliminary data.</text>
</comment>
<evidence type="ECO:0000256" key="1">
    <source>
        <dbReference type="ARBA" id="ARBA00008791"/>
    </source>
</evidence>
<name>A0A848FED7_9BURK</name>